<dbReference type="InterPro" id="IPR050808">
    <property type="entry name" value="Phage_Integrase"/>
</dbReference>
<dbReference type="Proteomes" id="UP000199187">
    <property type="component" value="Unassembled WGS sequence"/>
</dbReference>
<dbReference type="PANTHER" id="PTHR30629">
    <property type="entry name" value="PROPHAGE INTEGRASE"/>
    <property type="match status" value="1"/>
</dbReference>
<keyword evidence="4" id="KW-0233">DNA recombination</keyword>
<sequence>MAIKNNQYLFQSHCGIWVFQIFVPKYMRHIFDNKRAWRKSTGTKDIDKARHFRNHMLIEFNNLKAMLNPDREDIRIQNALSVLHSTIKQAKSVPTAIGPVPTLATVRDEYMTVYSERRAFSTLSKSARAVEVFLQSIGKVDIGLNKIGRRAVTDFIEGQQSKVAPQTIQNWLTSLGSLYEFAKRRYDAIPDSNPFHGHNLEARRTIESYQPFEADQLVTLIREADDVLRDVILIGLYSGMRLDEIASIKRDEIVMLEGVRCFFVSKSKTVAGVRYVPIHSLLIGIIDKHLANNSGEYLLAQSNNIIRKDGKRGPWYSQKFTRLRDSTLPTATDRQCFHSLRGMFITCLDRAGVPEQRIGAITGHTEQKAKTEAFRTYSKGAGMEELSGYVELVSYGNIG</sequence>
<keyword evidence="3 5" id="KW-0238">DNA-binding</keyword>
<protein>
    <submittedName>
        <fullName evidence="8">Phage integrase family protein</fullName>
    </submittedName>
</protein>
<evidence type="ECO:0000313" key="9">
    <source>
        <dbReference type="Proteomes" id="UP000199187"/>
    </source>
</evidence>
<dbReference type="AlphaFoldDB" id="A0A1I7B6K3"/>
<evidence type="ECO:0000256" key="3">
    <source>
        <dbReference type="ARBA" id="ARBA00023125"/>
    </source>
</evidence>
<dbReference type="RefSeq" id="WP_090121167.1">
    <property type="nucleotide sequence ID" value="NZ_CP045300.1"/>
</dbReference>
<dbReference type="Pfam" id="PF00589">
    <property type="entry name" value="Phage_integrase"/>
    <property type="match status" value="1"/>
</dbReference>
<accession>A0A1I7B6K3</accession>
<dbReference type="InterPro" id="IPR002104">
    <property type="entry name" value="Integrase_catalytic"/>
</dbReference>
<name>A0A1I7B6K3_9ENTR</name>
<dbReference type="OrthoDB" id="9784724at2"/>
<dbReference type="GO" id="GO:0006310">
    <property type="term" value="P:DNA recombination"/>
    <property type="evidence" value="ECO:0007669"/>
    <property type="project" value="UniProtKB-KW"/>
</dbReference>
<evidence type="ECO:0000259" key="7">
    <source>
        <dbReference type="PROSITE" id="PS51900"/>
    </source>
</evidence>
<dbReference type="PANTHER" id="PTHR30629:SF2">
    <property type="entry name" value="PROPHAGE INTEGRASE INTS-RELATED"/>
    <property type="match status" value="1"/>
</dbReference>
<gene>
    <name evidence="8" type="ORF">SAMN05192562_102332</name>
</gene>
<comment type="similarity">
    <text evidence="1">Belongs to the 'phage' integrase family.</text>
</comment>
<dbReference type="SUPFAM" id="SSF56349">
    <property type="entry name" value="DNA breaking-rejoining enzymes"/>
    <property type="match status" value="1"/>
</dbReference>
<reference evidence="9" key="1">
    <citation type="submission" date="2016-10" db="EMBL/GenBank/DDBJ databases">
        <authorList>
            <person name="Varghese N."/>
            <person name="Submissions S."/>
        </authorList>
    </citation>
    <scope>NUCLEOTIDE SEQUENCE [LARGE SCALE GENOMIC DNA]</scope>
    <source>
        <strain evidence="9">Ah-143</strain>
    </source>
</reference>
<dbReference type="InterPro" id="IPR011010">
    <property type="entry name" value="DNA_brk_join_enz"/>
</dbReference>
<evidence type="ECO:0000256" key="2">
    <source>
        <dbReference type="ARBA" id="ARBA00022908"/>
    </source>
</evidence>
<dbReference type="EMBL" id="FPAU01000002">
    <property type="protein sequence ID" value="SFT82791.1"/>
    <property type="molecule type" value="Genomic_DNA"/>
</dbReference>
<organism evidence="8 9">
    <name type="scientific">Kosakonia arachidis</name>
    <dbReference type="NCBI Taxonomy" id="551989"/>
    <lineage>
        <taxon>Bacteria</taxon>
        <taxon>Pseudomonadati</taxon>
        <taxon>Pseudomonadota</taxon>
        <taxon>Gammaproteobacteria</taxon>
        <taxon>Enterobacterales</taxon>
        <taxon>Enterobacteriaceae</taxon>
        <taxon>Kosakonia</taxon>
    </lineage>
</organism>
<dbReference type="PROSITE" id="PS51900">
    <property type="entry name" value="CB"/>
    <property type="match status" value="1"/>
</dbReference>
<keyword evidence="2" id="KW-0229">DNA integration</keyword>
<evidence type="ECO:0000256" key="4">
    <source>
        <dbReference type="ARBA" id="ARBA00023172"/>
    </source>
</evidence>
<proteinExistence type="inferred from homology"/>
<feature type="domain" description="Core-binding (CB)" evidence="7">
    <location>
        <begin position="101"/>
        <end position="183"/>
    </location>
</feature>
<evidence type="ECO:0000256" key="5">
    <source>
        <dbReference type="PROSITE-ProRule" id="PRU01248"/>
    </source>
</evidence>
<dbReference type="GO" id="GO:0015074">
    <property type="term" value="P:DNA integration"/>
    <property type="evidence" value="ECO:0007669"/>
    <property type="project" value="UniProtKB-KW"/>
</dbReference>
<dbReference type="InterPro" id="IPR044068">
    <property type="entry name" value="CB"/>
</dbReference>
<evidence type="ECO:0000256" key="1">
    <source>
        <dbReference type="ARBA" id="ARBA00008857"/>
    </source>
</evidence>
<dbReference type="PROSITE" id="PS51898">
    <property type="entry name" value="TYR_RECOMBINASE"/>
    <property type="match status" value="1"/>
</dbReference>
<dbReference type="InterPro" id="IPR013762">
    <property type="entry name" value="Integrase-like_cat_sf"/>
</dbReference>
<evidence type="ECO:0000313" key="8">
    <source>
        <dbReference type="EMBL" id="SFT82791.1"/>
    </source>
</evidence>
<dbReference type="GO" id="GO:0003677">
    <property type="term" value="F:DNA binding"/>
    <property type="evidence" value="ECO:0007669"/>
    <property type="project" value="UniProtKB-UniRule"/>
</dbReference>
<feature type="domain" description="Tyr recombinase" evidence="6">
    <location>
        <begin position="207"/>
        <end position="391"/>
    </location>
</feature>
<evidence type="ECO:0000259" key="6">
    <source>
        <dbReference type="PROSITE" id="PS51898"/>
    </source>
</evidence>
<keyword evidence="9" id="KW-1185">Reference proteome</keyword>
<dbReference type="Gene3D" id="1.10.443.10">
    <property type="entry name" value="Intergrase catalytic core"/>
    <property type="match status" value="1"/>
</dbReference>